<organism evidence="2 3">
    <name type="scientific">Hibiscus sabdariffa</name>
    <name type="common">roselle</name>
    <dbReference type="NCBI Taxonomy" id="183260"/>
    <lineage>
        <taxon>Eukaryota</taxon>
        <taxon>Viridiplantae</taxon>
        <taxon>Streptophyta</taxon>
        <taxon>Embryophyta</taxon>
        <taxon>Tracheophyta</taxon>
        <taxon>Spermatophyta</taxon>
        <taxon>Magnoliopsida</taxon>
        <taxon>eudicotyledons</taxon>
        <taxon>Gunneridae</taxon>
        <taxon>Pentapetalae</taxon>
        <taxon>rosids</taxon>
        <taxon>malvids</taxon>
        <taxon>Malvales</taxon>
        <taxon>Malvaceae</taxon>
        <taxon>Malvoideae</taxon>
        <taxon>Hibiscus</taxon>
    </lineage>
</organism>
<name>A0ABR2U5K3_9ROSI</name>
<sequence length="110" mass="12041">MNEKNRGSNTYLYRRERQLQEHGGEAVQSGLIWTRRRHYRTPELGGARREGGATSAVDPPQSAIVFVGWRSLTVTVQARRQTEVKGNGTGAGGGGGGGGGSRKKERKNWF</sequence>
<comment type="caution">
    <text evidence="2">The sequence shown here is derived from an EMBL/GenBank/DDBJ whole genome shotgun (WGS) entry which is preliminary data.</text>
</comment>
<evidence type="ECO:0000256" key="1">
    <source>
        <dbReference type="SAM" id="MobiDB-lite"/>
    </source>
</evidence>
<accession>A0ABR2U5K3</accession>
<feature type="compositionally biased region" description="Gly residues" evidence="1">
    <location>
        <begin position="87"/>
        <end position="100"/>
    </location>
</feature>
<keyword evidence="3" id="KW-1185">Reference proteome</keyword>
<evidence type="ECO:0000313" key="3">
    <source>
        <dbReference type="Proteomes" id="UP001396334"/>
    </source>
</evidence>
<feature type="compositionally biased region" description="Basic and acidic residues" evidence="1">
    <location>
        <begin position="13"/>
        <end position="24"/>
    </location>
</feature>
<feature type="region of interest" description="Disordered" evidence="1">
    <location>
        <begin position="79"/>
        <end position="110"/>
    </location>
</feature>
<dbReference type="EMBL" id="JBBPBN010000002">
    <property type="protein sequence ID" value="KAK9044753.1"/>
    <property type="molecule type" value="Genomic_DNA"/>
</dbReference>
<feature type="region of interest" description="Disordered" evidence="1">
    <location>
        <begin position="1"/>
        <end position="26"/>
    </location>
</feature>
<reference evidence="2 3" key="1">
    <citation type="journal article" date="2024" name="G3 (Bethesda)">
        <title>Genome assembly of Hibiscus sabdariffa L. provides insights into metabolisms of medicinal natural products.</title>
        <authorList>
            <person name="Kim T."/>
        </authorList>
    </citation>
    <scope>NUCLEOTIDE SEQUENCE [LARGE SCALE GENOMIC DNA]</scope>
    <source>
        <strain evidence="2">TK-2024</strain>
        <tissue evidence="2">Old leaves</tissue>
    </source>
</reference>
<gene>
    <name evidence="2" type="ORF">V6N11_058645</name>
</gene>
<dbReference type="Proteomes" id="UP001396334">
    <property type="component" value="Unassembled WGS sequence"/>
</dbReference>
<protein>
    <submittedName>
        <fullName evidence="2">Uncharacterized protein</fullName>
    </submittedName>
</protein>
<evidence type="ECO:0000313" key="2">
    <source>
        <dbReference type="EMBL" id="KAK9044753.1"/>
    </source>
</evidence>
<feature type="compositionally biased region" description="Basic residues" evidence="1">
    <location>
        <begin position="101"/>
        <end position="110"/>
    </location>
</feature>
<proteinExistence type="predicted"/>